<name>A0A7C9LNZ5_9DEIO</name>
<dbReference type="InterPro" id="IPR011990">
    <property type="entry name" value="TPR-like_helical_dom_sf"/>
</dbReference>
<keyword evidence="1" id="KW-1133">Transmembrane helix</keyword>
<keyword evidence="1" id="KW-0472">Membrane</keyword>
<evidence type="ECO:0000313" key="2">
    <source>
        <dbReference type="EMBL" id="MVN89398.1"/>
    </source>
</evidence>
<accession>A0A7C9LNZ5</accession>
<dbReference type="Proteomes" id="UP000483286">
    <property type="component" value="Unassembled WGS sequence"/>
</dbReference>
<dbReference type="SUPFAM" id="SSF48452">
    <property type="entry name" value="TPR-like"/>
    <property type="match status" value="2"/>
</dbReference>
<evidence type="ECO:0000313" key="3">
    <source>
        <dbReference type="Proteomes" id="UP000483286"/>
    </source>
</evidence>
<comment type="caution">
    <text evidence="2">The sequence shown here is derived from an EMBL/GenBank/DDBJ whole genome shotgun (WGS) entry which is preliminary data.</text>
</comment>
<dbReference type="PANTHER" id="PTHR47691:SF3">
    <property type="entry name" value="HTH-TYPE TRANSCRIPTIONAL REGULATOR RV0890C-RELATED"/>
    <property type="match status" value="1"/>
</dbReference>
<dbReference type="EMBL" id="WQLB01000060">
    <property type="protein sequence ID" value="MVN89398.1"/>
    <property type="molecule type" value="Genomic_DNA"/>
</dbReference>
<gene>
    <name evidence="2" type="ORF">GO986_21935</name>
</gene>
<organism evidence="2 3">
    <name type="scientific">Deinococcus arboris</name>
    <dbReference type="NCBI Taxonomy" id="2682977"/>
    <lineage>
        <taxon>Bacteria</taxon>
        <taxon>Thermotogati</taxon>
        <taxon>Deinococcota</taxon>
        <taxon>Deinococci</taxon>
        <taxon>Deinococcales</taxon>
        <taxon>Deinococcaceae</taxon>
        <taxon>Deinococcus</taxon>
    </lineage>
</organism>
<dbReference type="AlphaFoldDB" id="A0A7C9LNZ5"/>
<reference evidence="2 3" key="1">
    <citation type="submission" date="2019-12" db="EMBL/GenBank/DDBJ databases">
        <title>Deinococcus sp. HMF7620 Genome sequencing and assembly.</title>
        <authorList>
            <person name="Kang H."/>
            <person name="Kim H."/>
            <person name="Joh K."/>
        </authorList>
    </citation>
    <scope>NUCLEOTIDE SEQUENCE [LARGE SCALE GENOMIC DNA]</scope>
    <source>
        <strain evidence="2 3">HMF7620</strain>
    </source>
</reference>
<evidence type="ECO:0008006" key="4">
    <source>
        <dbReference type="Google" id="ProtNLM"/>
    </source>
</evidence>
<feature type="transmembrane region" description="Helical" evidence="1">
    <location>
        <begin position="29"/>
        <end position="53"/>
    </location>
</feature>
<dbReference type="PANTHER" id="PTHR47691">
    <property type="entry name" value="REGULATOR-RELATED"/>
    <property type="match status" value="1"/>
</dbReference>
<dbReference type="Gene3D" id="1.25.40.10">
    <property type="entry name" value="Tetratricopeptide repeat domain"/>
    <property type="match status" value="2"/>
</dbReference>
<keyword evidence="1" id="KW-0812">Transmembrane</keyword>
<evidence type="ECO:0000256" key="1">
    <source>
        <dbReference type="SAM" id="Phobius"/>
    </source>
</evidence>
<keyword evidence="3" id="KW-1185">Reference proteome</keyword>
<sequence length="532" mass="58892">MSDLPERHQSMRLVLEQSWERLTPREQEVLAALAVFHGGFTFAAAAAVVGATLQDLQGLVDTSMIRVDVTGRFSQHPLIAQLSRQYLSENLVAQRTLEEKHAAFFLKQSNTGFYEQLDGQRQMEWQDWFHSEYPNLAAALDSATARADYLSAMYLARNLHREWNNRGLAAVKLPTILSLLPYVKEEPAAHAWGLITAEAFAMYSGTQPVGDALAAARAAGDEYNIMCALYVREFAVQQRGDAEHAALMDELYAAVVKTGRPAPLATMLRRRASVVLAKGDGAAAQNDLESGLFLAKQMGATFNRADLHLLMGQVHTLRGQLDAAEQCFHAALHMFTTLGYRPHASTCFNALALLQLLQVSPGYRSSALQVALDYCDRADETFSSEGRLAVRDNVNARGFVLSALNRLPEAQECFERDVQAARNSGNRQGEHMARLGLGHLALRRRDWSAAQTIFAAIVAEADAADGHRPACWLALHGLADTHLRLGHQHRAQTHWDEAQRLGQRLGAVLPYFLTLPARRSQRQQLEAAKTHI</sequence>
<protein>
    <recommendedName>
        <fullName evidence="4">MalT-like TPR region domain-containing protein</fullName>
    </recommendedName>
</protein>
<proteinExistence type="predicted"/>